<evidence type="ECO:0000256" key="6">
    <source>
        <dbReference type="ARBA" id="ARBA00022741"/>
    </source>
</evidence>
<evidence type="ECO:0000259" key="17">
    <source>
        <dbReference type="SMART" id="SM00831"/>
    </source>
</evidence>
<evidence type="ECO:0000256" key="11">
    <source>
        <dbReference type="ARBA" id="ARBA00022989"/>
    </source>
</evidence>
<dbReference type="NCBIfam" id="TIGR01517">
    <property type="entry name" value="ATPase-IIB_Ca"/>
    <property type="match status" value="1"/>
</dbReference>
<evidence type="ECO:0000256" key="10">
    <source>
        <dbReference type="ARBA" id="ARBA00022967"/>
    </source>
</evidence>
<dbReference type="GO" id="GO:0006874">
    <property type="term" value="P:intracellular calcium ion homeostasis"/>
    <property type="evidence" value="ECO:0007669"/>
    <property type="project" value="TreeGrafter"/>
</dbReference>
<evidence type="ECO:0000256" key="14">
    <source>
        <dbReference type="ARBA" id="ARBA00048694"/>
    </source>
</evidence>
<feature type="region of interest" description="Disordered" evidence="16">
    <location>
        <begin position="1132"/>
        <end position="1172"/>
    </location>
</feature>
<feature type="compositionally biased region" description="Gly residues" evidence="16">
    <location>
        <begin position="1143"/>
        <end position="1154"/>
    </location>
</feature>
<feature type="region of interest" description="Disordered" evidence="16">
    <location>
        <begin position="1193"/>
        <end position="1234"/>
    </location>
</feature>
<keyword evidence="6 15" id="KW-0547">Nucleotide-binding</keyword>
<dbReference type="InterPro" id="IPR006408">
    <property type="entry name" value="P-type_ATPase_IIB"/>
</dbReference>
<comment type="similarity">
    <text evidence="15">Belongs to the cation transport ATPase (P-type) (TC 3.A.3) family.</text>
</comment>
<dbReference type="GO" id="GO:0005524">
    <property type="term" value="F:ATP binding"/>
    <property type="evidence" value="ECO:0007669"/>
    <property type="project" value="UniProtKB-KW"/>
</dbReference>
<keyword evidence="8 15" id="KW-0067">ATP-binding</keyword>
<dbReference type="Pfam" id="PF00122">
    <property type="entry name" value="E1-E2_ATPase"/>
    <property type="match status" value="1"/>
</dbReference>
<evidence type="ECO:0000256" key="13">
    <source>
        <dbReference type="ARBA" id="ARBA00023136"/>
    </source>
</evidence>
<keyword evidence="2 15" id="KW-0813">Transport</keyword>
<dbReference type="Gene3D" id="2.70.150.10">
    <property type="entry name" value="Calcium-transporting ATPase, cytoplasmic transduction domain A"/>
    <property type="match status" value="1"/>
</dbReference>
<comment type="caution">
    <text evidence="18">The sequence shown here is derived from an EMBL/GenBank/DDBJ whole genome shotgun (WGS) entry which is preliminary data.</text>
</comment>
<dbReference type="PANTHER" id="PTHR24093:SF369">
    <property type="entry name" value="CALCIUM-TRANSPORTING ATPASE"/>
    <property type="match status" value="1"/>
</dbReference>
<feature type="transmembrane region" description="Helical" evidence="15">
    <location>
        <begin position="359"/>
        <end position="389"/>
    </location>
</feature>
<dbReference type="GO" id="GO:0005886">
    <property type="term" value="C:plasma membrane"/>
    <property type="evidence" value="ECO:0007669"/>
    <property type="project" value="TreeGrafter"/>
</dbReference>
<dbReference type="PRINTS" id="PR00119">
    <property type="entry name" value="CATATPASE"/>
</dbReference>
<accession>A0AAD5XUF0</accession>
<evidence type="ECO:0000256" key="2">
    <source>
        <dbReference type="ARBA" id="ARBA00022448"/>
    </source>
</evidence>
<feature type="transmembrane region" description="Helical" evidence="15">
    <location>
        <begin position="1012"/>
        <end position="1034"/>
    </location>
</feature>
<dbReference type="GO" id="GO:0016887">
    <property type="term" value="F:ATP hydrolysis activity"/>
    <property type="evidence" value="ECO:0007669"/>
    <property type="project" value="InterPro"/>
</dbReference>
<keyword evidence="4 15" id="KW-0812">Transmembrane</keyword>
<dbReference type="SFLD" id="SFLDS00003">
    <property type="entry name" value="Haloacid_Dehalogenase"/>
    <property type="match status" value="1"/>
</dbReference>
<feature type="transmembrane region" description="Helical" evidence="15">
    <location>
        <begin position="980"/>
        <end position="1000"/>
    </location>
</feature>
<organism evidence="18 19">
    <name type="scientific">Geranomyces variabilis</name>
    <dbReference type="NCBI Taxonomy" id="109894"/>
    <lineage>
        <taxon>Eukaryota</taxon>
        <taxon>Fungi</taxon>
        <taxon>Fungi incertae sedis</taxon>
        <taxon>Chytridiomycota</taxon>
        <taxon>Chytridiomycota incertae sedis</taxon>
        <taxon>Chytridiomycetes</taxon>
        <taxon>Spizellomycetales</taxon>
        <taxon>Powellomycetaceae</taxon>
        <taxon>Geranomyces</taxon>
    </lineage>
</organism>
<dbReference type="GO" id="GO:0046872">
    <property type="term" value="F:metal ion binding"/>
    <property type="evidence" value="ECO:0007669"/>
    <property type="project" value="UniProtKB-KW"/>
</dbReference>
<sequence>MPDHTAVNVGGAGGGAGKFAISADQMYDLIDPKNPEEYAKLGGLDGLLEKLHVDKNTGLKSSGSTHSSSASSPPPPSHPPRPPKDNEEGAVVAHAQPAKEARDPDDGQERRDAFGANELPEPVSKTLVAFMIDALKDKTLIVLCVAAVVEIAIGIYEAVGKGDSLGIIDGFAIVVAVLIVVLVASVNDFRKQAQFRKLNDFSKSLSGVKVLRNAETVTIPTKSLLVGDICVVETGDVLPADGLLVQGFSVETDESSLTGEPVNIRKDLKNDPFMLSGTKVVNGTGKMLVIGCGINSMNGRTMLALEVEPEETPLQAKLSALADQIAKFGVAAASLMVIVLLIAYFAITKGKNGGDQTAHAVINIFITAITLVVVAVPEGLPLAVTLALAHATGKMLADNNLVRHLSACETMGNATTICSDKTGTLTVNKMTVTAGQIAGIEFAREDLPDALKNQFEGAERLALLELMCLGVNINSTASRSKNREGEMAFNGSKTEIALLNMTHGLGYPYGPDRENTHVVDVSPFSSERKRMSTVIEIDHNQALEAQLQITNAPAVNNGKRFLIHVKGASEIILRSCDSYIAHDGTIKPLGDDVRKKFVALIDSYAEQALRTIGAAFKPISHAGVASTERHEEGVQRDDEHGLTLYAVFGIQDPVRPEVPGAVKQCQDAGIRIRMVTGDNLVTAKAIATECNIYTEGGIAMEGPAFRKLSEDEMDEVLPKLQVLARSSPLDKQILVRNLKRLGETVAVTGDGTNDAPALKGSDVGFSMGITGTEVAKEASDIVILDDNFASIVKAVLWGRSVFDSVRKFLEFQLTVNVSAVLITIVTSVHTTIASPRNTPSSALTAVQLLWVNLIMDTLAALALATDPPTPELLQRKPSRRSERLVNFHMARQIIGQAIYQIILCLVVYFYADTWFPNSYVASPDPDAPVPSDINKETGQPYLTSTLVFNTFVFCQVFNEINARSISQDLNIFKGITKNRIFQAILVSTVVLQAIIVQFGGPVFKTEGGLTGVQWVICLVIGLGSIPIGVAIRLLPDWRKTRDEDDDPRTANLRDDIELEEKSHGEMMPQKSTTQLVPGGGGGGGRGGGDSDGQKTDGSSDKSETSDRWTSAIRATQMQIRVVNAFQLPPGARAVYPSSSQDGTGSGSGGGGGAGSTTPQLRRPVHRSDTARSAELWSRARAVPRSISVVNAFRGGRRRNDGVMGLQMMDADRAREQRPGSRASNRSNRTAGSGR</sequence>
<keyword evidence="7 15" id="KW-0106">Calcium</keyword>
<comment type="subcellular location">
    <subcellularLocation>
        <location evidence="1">Endomembrane system</location>
        <topology evidence="1">Multi-pass membrane protein</topology>
    </subcellularLocation>
    <subcellularLocation>
        <location evidence="15">Membrane</location>
        <topology evidence="15">Multi-pass membrane protein</topology>
    </subcellularLocation>
</comment>
<evidence type="ECO:0000256" key="12">
    <source>
        <dbReference type="ARBA" id="ARBA00023065"/>
    </source>
</evidence>
<comment type="caution">
    <text evidence="15">Lacks conserved residue(s) required for the propagation of feature annotation.</text>
</comment>
<dbReference type="AlphaFoldDB" id="A0AAD5XUF0"/>
<feature type="transmembrane region" description="Helical" evidence="15">
    <location>
        <begin position="140"/>
        <end position="159"/>
    </location>
</feature>
<dbReference type="SUPFAM" id="SSF81660">
    <property type="entry name" value="Metal cation-transporting ATPase, ATP-binding domain N"/>
    <property type="match status" value="1"/>
</dbReference>
<feature type="compositionally biased region" description="Polar residues" evidence="16">
    <location>
        <begin position="1221"/>
        <end position="1234"/>
    </location>
</feature>
<feature type="region of interest" description="Disordered" evidence="16">
    <location>
        <begin position="1059"/>
        <end position="1108"/>
    </location>
</feature>
<dbReference type="InterPro" id="IPR004014">
    <property type="entry name" value="ATPase_P-typ_cation-transptr_N"/>
</dbReference>
<feature type="transmembrane region" description="Helical" evidence="15">
    <location>
        <begin position="165"/>
        <end position="186"/>
    </location>
</feature>
<dbReference type="NCBIfam" id="TIGR01494">
    <property type="entry name" value="ATPase_P-type"/>
    <property type="match status" value="2"/>
</dbReference>
<dbReference type="PROSITE" id="PS00154">
    <property type="entry name" value="ATPASE_E1_E2"/>
    <property type="match status" value="1"/>
</dbReference>
<dbReference type="EC" id="7.2.2.10" evidence="15"/>
<comment type="catalytic activity">
    <reaction evidence="14 15">
        <text>Ca(2+)(in) + ATP + H2O = Ca(2+)(out) + ADP + phosphate + H(+)</text>
        <dbReference type="Rhea" id="RHEA:18105"/>
        <dbReference type="ChEBI" id="CHEBI:15377"/>
        <dbReference type="ChEBI" id="CHEBI:15378"/>
        <dbReference type="ChEBI" id="CHEBI:29108"/>
        <dbReference type="ChEBI" id="CHEBI:30616"/>
        <dbReference type="ChEBI" id="CHEBI:43474"/>
        <dbReference type="ChEBI" id="CHEBI:456216"/>
        <dbReference type="EC" id="7.2.2.10"/>
    </reaction>
</comment>
<dbReference type="InterPro" id="IPR059000">
    <property type="entry name" value="ATPase_P-type_domA"/>
</dbReference>
<name>A0AAD5XUF0_9FUNG</name>
<feature type="compositionally biased region" description="Low complexity" evidence="16">
    <location>
        <begin position="61"/>
        <end position="71"/>
    </location>
</feature>
<dbReference type="PRINTS" id="PR00120">
    <property type="entry name" value="HATPASE"/>
</dbReference>
<keyword evidence="13 15" id="KW-0472">Membrane</keyword>
<dbReference type="GO" id="GO:0005388">
    <property type="term" value="F:P-type calcium transporter activity"/>
    <property type="evidence" value="ECO:0007669"/>
    <property type="project" value="UniProtKB-EC"/>
</dbReference>
<protein>
    <recommendedName>
        <fullName evidence="15">Calcium-transporting ATPase</fullName>
        <ecNumber evidence="15">7.2.2.10</ecNumber>
    </recommendedName>
</protein>
<feature type="compositionally biased region" description="Basic and acidic residues" evidence="16">
    <location>
        <begin position="1091"/>
        <end position="1106"/>
    </location>
</feature>
<feature type="compositionally biased region" description="Gly residues" evidence="16">
    <location>
        <begin position="1077"/>
        <end position="1090"/>
    </location>
</feature>
<evidence type="ECO:0000256" key="7">
    <source>
        <dbReference type="ARBA" id="ARBA00022837"/>
    </source>
</evidence>
<reference evidence="18" key="1">
    <citation type="submission" date="2020-05" db="EMBL/GenBank/DDBJ databases">
        <title>Phylogenomic resolution of chytrid fungi.</title>
        <authorList>
            <person name="Stajich J.E."/>
            <person name="Amses K."/>
            <person name="Simmons R."/>
            <person name="Seto K."/>
            <person name="Myers J."/>
            <person name="Bonds A."/>
            <person name="Quandt C.A."/>
            <person name="Barry K."/>
            <person name="Liu P."/>
            <person name="Grigoriev I."/>
            <person name="Longcore J.E."/>
            <person name="James T.Y."/>
        </authorList>
    </citation>
    <scope>NUCLEOTIDE SEQUENCE</scope>
    <source>
        <strain evidence="18">JEL0379</strain>
    </source>
</reference>
<dbReference type="GO" id="GO:0012505">
    <property type="term" value="C:endomembrane system"/>
    <property type="evidence" value="ECO:0007669"/>
    <property type="project" value="UniProtKB-SubCell"/>
</dbReference>
<dbReference type="SUPFAM" id="SSF56784">
    <property type="entry name" value="HAD-like"/>
    <property type="match status" value="1"/>
</dbReference>
<evidence type="ECO:0000313" key="18">
    <source>
        <dbReference type="EMBL" id="KAJ3182301.1"/>
    </source>
</evidence>
<dbReference type="InterPro" id="IPR023214">
    <property type="entry name" value="HAD_sf"/>
</dbReference>
<dbReference type="Gene3D" id="1.20.1110.10">
    <property type="entry name" value="Calcium-transporting ATPase, transmembrane domain"/>
    <property type="match status" value="1"/>
</dbReference>
<dbReference type="SUPFAM" id="SSF81665">
    <property type="entry name" value="Calcium ATPase, transmembrane domain M"/>
    <property type="match status" value="1"/>
</dbReference>
<dbReference type="FunFam" id="1.20.1110.10:FF:000039">
    <property type="entry name" value="Calcium-transporting ATPase"/>
    <property type="match status" value="1"/>
</dbReference>
<keyword evidence="9" id="KW-0460">Magnesium</keyword>
<evidence type="ECO:0000256" key="4">
    <source>
        <dbReference type="ARBA" id="ARBA00022692"/>
    </source>
</evidence>
<dbReference type="InterPro" id="IPR008250">
    <property type="entry name" value="ATPase_P-typ_transduc_dom_A_sf"/>
</dbReference>
<gene>
    <name evidence="18" type="ORF">HDU87_008463</name>
</gene>
<keyword evidence="3 15" id="KW-0109">Calcium transport</keyword>
<feature type="transmembrane region" description="Helical" evidence="15">
    <location>
        <begin position="941"/>
        <end position="960"/>
    </location>
</feature>
<dbReference type="Proteomes" id="UP001212152">
    <property type="component" value="Unassembled WGS sequence"/>
</dbReference>
<feature type="compositionally biased region" description="Basic and acidic residues" evidence="16">
    <location>
        <begin position="97"/>
        <end position="113"/>
    </location>
</feature>
<dbReference type="Pfam" id="PF00690">
    <property type="entry name" value="Cation_ATPase_N"/>
    <property type="match status" value="1"/>
</dbReference>
<dbReference type="EMBL" id="JADGJQ010000009">
    <property type="protein sequence ID" value="KAJ3182301.1"/>
    <property type="molecule type" value="Genomic_DNA"/>
</dbReference>
<feature type="compositionally biased region" description="Basic and acidic residues" evidence="16">
    <location>
        <begin position="1209"/>
        <end position="1218"/>
    </location>
</feature>
<keyword evidence="12 15" id="KW-0406">Ion transport</keyword>
<dbReference type="Pfam" id="PF00689">
    <property type="entry name" value="Cation_ATPase_C"/>
    <property type="match status" value="1"/>
</dbReference>
<dbReference type="InterPro" id="IPR036412">
    <property type="entry name" value="HAD-like_sf"/>
</dbReference>
<evidence type="ECO:0000313" key="19">
    <source>
        <dbReference type="Proteomes" id="UP001212152"/>
    </source>
</evidence>
<feature type="region of interest" description="Disordered" evidence="16">
    <location>
        <begin position="55"/>
        <end position="117"/>
    </location>
</feature>
<dbReference type="InterPro" id="IPR018303">
    <property type="entry name" value="ATPase_P-typ_P_site"/>
</dbReference>
<dbReference type="InterPro" id="IPR006068">
    <property type="entry name" value="ATPase_P-typ_cation-transptr_C"/>
</dbReference>
<evidence type="ECO:0000256" key="9">
    <source>
        <dbReference type="ARBA" id="ARBA00022842"/>
    </source>
</evidence>
<feature type="domain" description="Cation-transporting P-type ATPase N-terminal" evidence="17">
    <location>
        <begin position="40"/>
        <end position="155"/>
    </location>
</feature>
<dbReference type="InterPro" id="IPR044492">
    <property type="entry name" value="P_typ_ATPase_HD_dom"/>
</dbReference>
<evidence type="ECO:0000256" key="8">
    <source>
        <dbReference type="ARBA" id="ARBA00022840"/>
    </source>
</evidence>
<dbReference type="SMART" id="SM00831">
    <property type="entry name" value="Cation_ATPase_N"/>
    <property type="match status" value="1"/>
</dbReference>
<evidence type="ECO:0000256" key="1">
    <source>
        <dbReference type="ARBA" id="ARBA00004127"/>
    </source>
</evidence>
<dbReference type="InterPro" id="IPR001757">
    <property type="entry name" value="P_typ_ATPase"/>
</dbReference>
<dbReference type="SFLD" id="SFLDF00027">
    <property type="entry name" value="p-type_atpase"/>
    <property type="match status" value="1"/>
</dbReference>
<keyword evidence="19" id="KW-1185">Reference proteome</keyword>
<dbReference type="Gene3D" id="3.40.1110.10">
    <property type="entry name" value="Calcium-transporting ATPase, cytoplasmic domain N"/>
    <property type="match status" value="1"/>
</dbReference>
<dbReference type="PANTHER" id="PTHR24093">
    <property type="entry name" value="CATION TRANSPORTING ATPASE"/>
    <property type="match status" value="1"/>
</dbReference>
<evidence type="ECO:0000256" key="5">
    <source>
        <dbReference type="ARBA" id="ARBA00022723"/>
    </source>
</evidence>
<dbReference type="FunFam" id="3.40.50.1000:FF:000018">
    <property type="entry name" value="Calcium-transporting ATPase"/>
    <property type="match status" value="1"/>
</dbReference>
<dbReference type="SFLD" id="SFLDG00002">
    <property type="entry name" value="C1.7:_P-type_atpase_like"/>
    <property type="match status" value="1"/>
</dbReference>
<feature type="transmembrane region" description="Helical" evidence="15">
    <location>
        <begin position="325"/>
        <end position="347"/>
    </location>
</feature>
<keyword evidence="10" id="KW-1278">Translocase</keyword>
<evidence type="ECO:0000256" key="15">
    <source>
        <dbReference type="RuleBase" id="RU361146"/>
    </source>
</evidence>
<dbReference type="Pfam" id="PF13246">
    <property type="entry name" value="Cation_ATPase"/>
    <property type="match status" value="1"/>
</dbReference>
<proteinExistence type="inferred from homology"/>
<keyword evidence="11 15" id="KW-1133">Transmembrane helix</keyword>
<keyword evidence="5" id="KW-0479">Metal-binding</keyword>
<dbReference type="Gene3D" id="3.40.50.1000">
    <property type="entry name" value="HAD superfamily/HAD-like"/>
    <property type="match status" value="1"/>
</dbReference>
<comment type="function">
    <text evidence="15">Catalyzes the hydrolysis of ATP coupled with the transport of calcium.</text>
</comment>
<evidence type="ECO:0000256" key="3">
    <source>
        <dbReference type="ARBA" id="ARBA00022568"/>
    </source>
</evidence>
<dbReference type="SUPFAM" id="SSF81653">
    <property type="entry name" value="Calcium ATPase, transduction domain A"/>
    <property type="match status" value="1"/>
</dbReference>
<dbReference type="CDD" id="cd02081">
    <property type="entry name" value="P-type_ATPase_Ca_PMCA-like"/>
    <property type="match status" value="1"/>
</dbReference>
<evidence type="ECO:0000256" key="16">
    <source>
        <dbReference type="SAM" id="MobiDB-lite"/>
    </source>
</evidence>
<dbReference type="InterPro" id="IPR023298">
    <property type="entry name" value="ATPase_P-typ_TM_dom_sf"/>
</dbReference>
<dbReference type="InterPro" id="IPR023299">
    <property type="entry name" value="ATPase_P-typ_cyto_dom_N"/>
</dbReference>
<feature type="transmembrane region" description="Helical" evidence="15">
    <location>
        <begin position="885"/>
        <end position="911"/>
    </location>
</feature>